<organism evidence="2 3">
    <name type="scientific">Musca domestica</name>
    <name type="common">House fly</name>
    <dbReference type="NCBI Taxonomy" id="7370"/>
    <lineage>
        <taxon>Eukaryota</taxon>
        <taxon>Metazoa</taxon>
        <taxon>Ecdysozoa</taxon>
        <taxon>Arthropoda</taxon>
        <taxon>Hexapoda</taxon>
        <taxon>Insecta</taxon>
        <taxon>Pterygota</taxon>
        <taxon>Neoptera</taxon>
        <taxon>Endopterygota</taxon>
        <taxon>Diptera</taxon>
        <taxon>Brachycera</taxon>
        <taxon>Muscomorpha</taxon>
        <taxon>Muscoidea</taxon>
        <taxon>Muscidae</taxon>
        <taxon>Musca</taxon>
    </lineage>
</organism>
<feature type="signal peptide" evidence="1">
    <location>
        <begin position="1"/>
        <end position="19"/>
    </location>
</feature>
<proteinExistence type="predicted"/>
<gene>
    <name evidence="3" type="primary">LOC101887635</name>
</gene>
<dbReference type="RefSeq" id="XP_005184018.2">
    <property type="nucleotide sequence ID" value="XM_005183961.4"/>
</dbReference>
<evidence type="ECO:0000313" key="3">
    <source>
        <dbReference type="RefSeq" id="XP_005184018.2"/>
    </source>
</evidence>
<reference evidence="3" key="1">
    <citation type="submission" date="2025-08" db="UniProtKB">
        <authorList>
            <consortium name="RefSeq"/>
        </authorList>
    </citation>
    <scope>IDENTIFICATION</scope>
    <source>
        <strain evidence="3">Aabys</strain>
        <tissue evidence="3">Whole body</tissue>
    </source>
</reference>
<keyword evidence="2" id="KW-1185">Reference proteome</keyword>
<dbReference type="VEuPathDB" id="VectorBase:MDOA002510"/>
<dbReference type="GeneID" id="101887635"/>
<dbReference type="Proteomes" id="UP001652621">
    <property type="component" value="Unplaced"/>
</dbReference>
<dbReference type="eggNOG" id="ENOG502TBAC">
    <property type="taxonomic scope" value="Eukaryota"/>
</dbReference>
<protein>
    <submittedName>
        <fullName evidence="3">Uncharacterized protein LOC101887635</fullName>
    </submittedName>
</protein>
<accession>A0A9J7CVC5</accession>
<dbReference type="OrthoDB" id="8062986at2759"/>
<dbReference type="VEuPathDB" id="VectorBase:MDOMA2_009651"/>
<sequence length="239" mass="27089">MWKLLIFTILLQSNDKSSASIVAVKARQNDIKGPSTHVMENLALHTHKVAEDLTTQLSNKIEVVGQTIIGDIEVIIDTALDQLTQPIIEIQTAMEKPECQRLLTMDELRDRIDSQLTGCTKNLNNLLNNFHNDTREISKSLEFGSKQIENLPSECENTEYSFASLTVCFIEKIAELNRDMAILLNRASMQILHTHQLANVGAETSRNCAERVVNETVEYFDRILETCSNHLHQEDLKKL</sequence>
<evidence type="ECO:0000256" key="1">
    <source>
        <dbReference type="SAM" id="SignalP"/>
    </source>
</evidence>
<evidence type="ECO:0000313" key="2">
    <source>
        <dbReference type="Proteomes" id="UP001652621"/>
    </source>
</evidence>
<feature type="chain" id="PRO_5046887002" evidence="1">
    <location>
        <begin position="20"/>
        <end position="239"/>
    </location>
</feature>
<keyword evidence="1" id="KW-0732">Signal</keyword>
<name>A0A9J7CVC5_MUSDO</name>